<dbReference type="SUPFAM" id="SSF53187">
    <property type="entry name" value="Zn-dependent exopeptidases"/>
    <property type="match status" value="1"/>
</dbReference>
<dbReference type="SMART" id="SM00257">
    <property type="entry name" value="LysM"/>
    <property type="match status" value="5"/>
</dbReference>
<dbReference type="Pfam" id="PF01476">
    <property type="entry name" value="LysM"/>
    <property type="match status" value="5"/>
</dbReference>
<dbReference type="AlphaFoldDB" id="B5RMH4"/>
<organism evidence="2 3">
    <name type="scientific">Borrelia duttonii (strain Ly)</name>
    <dbReference type="NCBI Taxonomy" id="412419"/>
    <lineage>
        <taxon>Bacteria</taxon>
        <taxon>Pseudomonadati</taxon>
        <taxon>Spirochaetota</taxon>
        <taxon>Spirochaetia</taxon>
        <taxon>Spirochaetales</taxon>
        <taxon>Borreliaceae</taxon>
        <taxon>Borrelia</taxon>
    </lineage>
</organism>
<dbReference type="GO" id="GO:0009253">
    <property type="term" value="P:peptidoglycan catabolic process"/>
    <property type="evidence" value="ECO:0007669"/>
    <property type="project" value="InterPro"/>
</dbReference>
<dbReference type="GO" id="GO:0008745">
    <property type="term" value="F:N-acetylmuramoyl-L-alanine amidase activity"/>
    <property type="evidence" value="ECO:0007669"/>
    <property type="project" value="UniProtKB-EC"/>
</dbReference>
<dbReference type="PROSITE" id="PS51782">
    <property type="entry name" value="LYSM"/>
    <property type="match status" value="5"/>
</dbReference>
<keyword evidence="2" id="KW-0378">Hydrolase</keyword>
<evidence type="ECO:0000313" key="2">
    <source>
        <dbReference type="EMBL" id="ACH93560.1"/>
    </source>
</evidence>
<dbReference type="InterPro" id="IPR036779">
    <property type="entry name" value="LysM_dom_sf"/>
</dbReference>
<accession>B5RMH4</accession>
<dbReference type="HOGENOM" id="CLU_409214_0_0_12"/>
<feature type="domain" description="LysM" evidence="1">
    <location>
        <begin position="295"/>
        <end position="338"/>
    </location>
</feature>
<evidence type="ECO:0000259" key="1">
    <source>
        <dbReference type="PROSITE" id="PS51782"/>
    </source>
</evidence>
<dbReference type="Proteomes" id="UP000000611">
    <property type="component" value="Chromosome"/>
</dbReference>
<dbReference type="Gene3D" id="3.10.350.10">
    <property type="entry name" value="LysM domain"/>
    <property type="match status" value="5"/>
</dbReference>
<dbReference type="InterPro" id="IPR018392">
    <property type="entry name" value="LysM"/>
</dbReference>
<sequence length="699" mass="80016">MIIIGSFMIILFKILELRRNTRPFILKIKWFWSILYIITFIDLYANFKHEVVKGDTLYSISIKYKVSVKELKIANNLKSENIKIGRILFIPSSSKSKNKLNTKKVNTKKYNQKAKVVKYGTDSKIYIVKVGDTIEDISKKYGVKEKELIAWNNLSSKILKVGSRLNLDEPDFLKPYLVKRGDSLSKLSVDFDISISDIMRFNFLDSKNLVIGQKLYLKKASSNVHFHYVRRGETLGKIAYIYGVTAKHLVRLNGDNAINLKADSILDVSRLVESDLATPSVLKLEEKAKNNETFISHKVSVGETLYSIARQYGILLEDLKSWNNLNGNHIVYNQELKIYDKSKSSIIDDKVLDGIVGDDDNSKSKVKAIANVVSAKNKKLNLDFSNVLEHRNAFDISSLVVLEPKIPIFEFNGIFYYWYKPKKVSQPSEFYSEDWHSPLNAYKKASQLFKSFENLVQSRPIKNNSLKNKLIIIDPGHGGLDPGAIVKAKDGLNNEIFVVEDEYVYDIALRLYVYLKEHGANVELTILSPDHLIRDSVTANNTFVNVKNEVYNDYDLNKTDTVDSWINGTLEGLKKRLSVVNKFVNKYRNIKREDMLYISLHADNSVGAPRCMGFYYHSEDEGGFDTHSKSIIEKMTADFKRPPYIKGQNLYMLKNNIVKTKLLVEVRNLAFDEEAWAIRSSKLRNLDSKILADAILKIL</sequence>
<dbReference type="eggNOG" id="COG0860">
    <property type="taxonomic scope" value="Bacteria"/>
</dbReference>
<reference evidence="2 3" key="1">
    <citation type="journal article" date="2008" name="PLoS Genet.">
        <title>The genome of Borrelia recurrentis, the agent of deadly louse-borne relapsing fever, is a degraded subset of tick-borne Borrelia duttonii.</title>
        <authorList>
            <person name="Lescot M."/>
            <person name="Audic S."/>
            <person name="Robert C."/>
            <person name="Nguyen T.T."/>
            <person name="Blanc G."/>
            <person name="Cutler S.J."/>
            <person name="Wincker P."/>
            <person name="Couloux A."/>
            <person name="Claverie J.-M."/>
            <person name="Raoult D."/>
            <person name="Drancourt M."/>
        </authorList>
    </citation>
    <scope>NUCLEOTIDE SEQUENCE [LARGE SCALE GENOMIC DNA]</scope>
    <source>
        <strain evidence="2 3">Ly</strain>
    </source>
</reference>
<dbReference type="EC" id="3.5.1.28" evidence="2"/>
<evidence type="ECO:0000313" key="3">
    <source>
        <dbReference type="Proteomes" id="UP000000611"/>
    </source>
</evidence>
<dbReference type="OrthoDB" id="308800at2"/>
<dbReference type="PANTHER" id="PTHR33734:SF22">
    <property type="entry name" value="MEMBRANE-BOUND LYTIC MUREIN TRANSGLYCOSYLASE D"/>
    <property type="match status" value="1"/>
</dbReference>
<dbReference type="eggNOG" id="COG1388">
    <property type="taxonomic scope" value="Bacteria"/>
</dbReference>
<dbReference type="PANTHER" id="PTHR33734">
    <property type="entry name" value="LYSM DOMAIN-CONTAINING GPI-ANCHORED PROTEIN 2"/>
    <property type="match status" value="1"/>
</dbReference>
<dbReference type="SUPFAM" id="SSF54106">
    <property type="entry name" value="LysM domain"/>
    <property type="match status" value="5"/>
</dbReference>
<dbReference type="Pfam" id="PF01520">
    <property type="entry name" value="Amidase_3"/>
    <property type="match status" value="1"/>
</dbReference>
<keyword evidence="3" id="KW-1185">Reference proteome</keyword>
<feature type="domain" description="LysM" evidence="1">
    <location>
        <begin position="47"/>
        <end position="90"/>
    </location>
</feature>
<dbReference type="CDD" id="cd00118">
    <property type="entry name" value="LysM"/>
    <property type="match status" value="4"/>
</dbReference>
<feature type="domain" description="LysM" evidence="1">
    <location>
        <begin position="225"/>
        <end position="268"/>
    </location>
</feature>
<dbReference type="STRING" id="412419.BDU_629"/>
<dbReference type="KEGG" id="bdu:BDU_629"/>
<dbReference type="CDD" id="cd02696">
    <property type="entry name" value="MurNAc-LAA"/>
    <property type="match status" value="1"/>
</dbReference>
<dbReference type="InterPro" id="IPR002508">
    <property type="entry name" value="MurNAc-LAA_cat"/>
</dbReference>
<dbReference type="Gene3D" id="3.40.630.40">
    <property type="entry name" value="Zn-dependent exopeptidases"/>
    <property type="match status" value="1"/>
</dbReference>
<dbReference type="EMBL" id="CP000976">
    <property type="protein sequence ID" value="ACH93560.1"/>
    <property type="molecule type" value="Genomic_DNA"/>
</dbReference>
<protein>
    <submittedName>
        <fullName evidence="2">N-acetylmuramoyl-L-alanine amidase, putative</fullName>
        <ecNumber evidence="2">3.5.1.28</ecNumber>
    </submittedName>
</protein>
<feature type="domain" description="LysM" evidence="1">
    <location>
        <begin position="124"/>
        <end position="167"/>
    </location>
</feature>
<feature type="domain" description="LysM" evidence="1">
    <location>
        <begin position="174"/>
        <end position="217"/>
    </location>
</feature>
<proteinExistence type="predicted"/>
<gene>
    <name evidence="2" type="ordered locus">BDU_629</name>
</gene>
<name>B5RMH4_BORDL</name>